<accession>A0A1H9SUX4</accession>
<reference evidence="4" key="1">
    <citation type="submission" date="2016-10" db="EMBL/GenBank/DDBJ databases">
        <authorList>
            <person name="Varghese N."/>
            <person name="Submissions S."/>
        </authorList>
    </citation>
    <scope>NUCLEOTIDE SEQUENCE [LARGE SCALE GENOMIC DNA]</scope>
    <source>
        <strain evidence="4">DSM 25055</strain>
    </source>
</reference>
<keyword evidence="1" id="KW-0812">Transmembrane</keyword>
<dbReference type="EMBL" id="FOFD01000009">
    <property type="protein sequence ID" value="SER88802.1"/>
    <property type="molecule type" value="Genomic_DNA"/>
</dbReference>
<feature type="transmembrane region" description="Helical" evidence="1">
    <location>
        <begin position="32"/>
        <end position="56"/>
    </location>
</feature>
<gene>
    <name evidence="3" type="ORF">SAMN04489841_4832</name>
</gene>
<evidence type="ECO:0000313" key="4">
    <source>
        <dbReference type="Proteomes" id="UP000199114"/>
    </source>
</evidence>
<keyword evidence="1" id="KW-1133">Transmembrane helix</keyword>
<evidence type="ECO:0000256" key="1">
    <source>
        <dbReference type="SAM" id="Phobius"/>
    </source>
</evidence>
<protein>
    <submittedName>
        <fullName evidence="3">Putative membrane protein</fullName>
    </submittedName>
</protein>
<organism evidence="3 4">
    <name type="scientific">Natrinema salaciae</name>
    <dbReference type="NCBI Taxonomy" id="1186196"/>
    <lineage>
        <taxon>Archaea</taxon>
        <taxon>Methanobacteriati</taxon>
        <taxon>Methanobacteriota</taxon>
        <taxon>Stenosarchaea group</taxon>
        <taxon>Halobacteria</taxon>
        <taxon>Halobacteriales</taxon>
        <taxon>Natrialbaceae</taxon>
        <taxon>Natrinema</taxon>
    </lineage>
</organism>
<name>A0A1H9SUX4_9EURY</name>
<sequence length="142" mass="15952">MSESQWSVFPIPFNTLAIEGRRMATDDSLIRTLLIVIAAILLLPVLMMTLAIPMMGVWGGGHMWNGGAWGGTGATWMWLLMSVVPLLVILGLGYLLYSAVRRSGTRGTDPALEELRTAYARGDLTDEEFENRRERLRREEKR</sequence>
<dbReference type="AlphaFoldDB" id="A0A1H9SUX4"/>
<dbReference type="InterPro" id="IPR018649">
    <property type="entry name" value="SHOCT"/>
</dbReference>
<keyword evidence="1" id="KW-0472">Membrane</keyword>
<keyword evidence="4" id="KW-1185">Reference proteome</keyword>
<proteinExistence type="predicted"/>
<evidence type="ECO:0000313" key="3">
    <source>
        <dbReference type="EMBL" id="SER88802.1"/>
    </source>
</evidence>
<evidence type="ECO:0000259" key="2">
    <source>
        <dbReference type="Pfam" id="PF09851"/>
    </source>
</evidence>
<dbReference type="Pfam" id="PF09851">
    <property type="entry name" value="SHOCT"/>
    <property type="match status" value="1"/>
</dbReference>
<feature type="domain" description="SHOCT" evidence="2">
    <location>
        <begin position="111"/>
        <end position="136"/>
    </location>
</feature>
<dbReference type="Proteomes" id="UP000199114">
    <property type="component" value="Unassembled WGS sequence"/>
</dbReference>
<feature type="transmembrane region" description="Helical" evidence="1">
    <location>
        <begin position="76"/>
        <end position="97"/>
    </location>
</feature>